<organism evidence="1 2">
    <name type="scientific">Nocardia asteroides NBRC 15531</name>
    <dbReference type="NCBI Taxonomy" id="1110697"/>
    <lineage>
        <taxon>Bacteria</taxon>
        <taxon>Bacillati</taxon>
        <taxon>Actinomycetota</taxon>
        <taxon>Actinomycetes</taxon>
        <taxon>Mycobacteriales</taxon>
        <taxon>Nocardiaceae</taxon>
        <taxon>Nocardia</taxon>
    </lineage>
</organism>
<evidence type="ECO:0000313" key="1">
    <source>
        <dbReference type="EMBL" id="GAD82780.1"/>
    </source>
</evidence>
<gene>
    <name evidence="1" type="ORF">NCAST_13_00530</name>
</gene>
<reference evidence="1 2" key="1">
    <citation type="journal article" date="2014" name="BMC Genomics">
        <title>Genome based analysis of type-I polyketide synthase and nonribosomal peptide synthetase gene clusters in seven strains of five representative Nocardia species.</title>
        <authorList>
            <person name="Komaki H."/>
            <person name="Ichikawa N."/>
            <person name="Hosoyama A."/>
            <person name="Takahashi-Nakaguchi A."/>
            <person name="Matsuzawa T."/>
            <person name="Suzuki K."/>
            <person name="Fujita N."/>
            <person name="Gonoi T."/>
        </authorList>
    </citation>
    <scope>NUCLEOTIDE SEQUENCE [LARGE SCALE GENOMIC DNA]</scope>
    <source>
        <strain evidence="1 2">NBRC 15531</strain>
    </source>
</reference>
<accession>U5E6H3</accession>
<proteinExistence type="predicted"/>
<protein>
    <submittedName>
        <fullName evidence="1">Uncharacterized protein</fullName>
    </submittedName>
</protein>
<evidence type="ECO:0000313" key="2">
    <source>
        <dbReference type="Proteomes" id="UP000017048"/>
    </source>
</evidence>
<dbReference type="AlphaFoldDB" id="U5E6H3"/>
<dbReference type="GeneID" id="91514881"/>
<name>U5E6H3_NOCAS</name>
<comment type="caution">
    <text evidence="1">The sequence shown here is derived from an EMBL/GenBank/DDBJ whole genome shotgun (WGS) entry which is preliminary data.</text>
</comment>
<sequence>MDGPSEPAGCERRFSEVAREVLRVSAELNRRLAEGSCVNKPVSAGADDGQAEVPAMSADFAVRHRHLSNRLAE</sequence>
<keyword evidence="2" id="KW-1185">Reference proteome</keyword>
<dbReference type="Proteomes" id="UP000017048">
    <property type="component" value="Unassembled WGS sequence"/>
</dbReference>
<dbReference type="EMBL" id="BAFO02000013">
    <property type="protein sequence ID" value="GAD82780.1"/>
    <property type="molecule type" value="Genomic_DNA"/>
</dbReference>
<dbReference type="RefSeq" id="WP_022565833.1">
    <property type="nucleotide sequence ID" value="NZ_BAFO02000013.1"/>
</dbReference>